<dbReference type="Gene3D" id="3.90.940.10">
    <property type="match status" value="1"/>
</dbReference>
<dbReference type="EC" id="2.7.7.6" evidence="2 10"/>
<dbReference type="GO" id="GO:0006351">
    <property type="term" value="P:DNA-templated transcription"/>
    <property type="evidence" value="ECO:0007669"/>
    <property type="project" value="UniProtKB-UniRule"/>
</dbReference>
<dbReference type="STRING" id="180163.SAMN02745174_02242"/>
<gene>
    <name evidence="10" type="primary">rpoZ</name>
    <name evidence="11" type="ORF">SAMN02745174_02242</name>
</gene>
<proteinExistence type="inferred from homology"/>
<dbReference type="GO" id="GO:0000428">
    <property type="term" value="C:DNA-directed RNA polymerase complex"/>
    <property type="evidence" value="ECO:0007669"/>
    <property type="project" value="UniProtKB-KW"/>
</dbReference>
<dbReference type="SMART" id="SM01409">
    <property type="entry name" value="RNA_pol_Rpb6"/>
    <property type="match status" value="1"/>
</dbReference>
<dbReference type="Pfam" id="PF01192">
    <property type="entry name" value="RNA_pol_Rpb6"/>
    <property type="match status" value="1"/>
</dbReference>
<keyword evidence="12" id="KW-1185">Reference proteome</keyword>
<evidence type="ECO:0000256" key="5">
    <source>
        <dbReference type="ARBA" id="ARBA00022679"/>
    </source>
</evidence>
<reference evidence="11 12" key="1">
    <citation type="submission" date="2017-02" db="EMBL/GenBank/DDBJ databases">
        <authorList>
            <person name="Peterson S.W."/>
        </authorList>
    </citation>
    <scope>NUCLEOTIDE SEQUENCE [LARGE SCALE GENOMIC DNA]</scope>
    <source>
        <strain evidence="11 12">ATCC 700028</strain>
    </source>
</reference>
<keyword evidence="6 10" id="KW-0548">Nucleotidyltransferase</keyword>
<evidence type="ECO:0000256" key="9">
    <source>
        <dbReference type="ARBA" id="ARBA00048552"/>
    </source>
</evidence>
<keyword evidence="7 10" id="KW-0804">Transcription</keyword>
<keyword evidence="5 10" id="KW-0808">Transferase</keyword>
<dbReference type="HAMAP" id="MF_00366">
    <property type="entry name" value="RNApol_bact_RpoZ"/>
    <property type="match status" value="1"/>
</dbReference>
<sequence>MKKVITYDELLAKIPNKYILTIAAGKRARDIGKGAPLLVKCGKKDTAVKKTFKEIVEDKLTFGYQEENE</sequence>
<protein>
    <recommendedName>
        <fullName evidence="3 10">DNA-directed RNA polymerase subunit omega</fullName>
        <shortName evidence="10">RNAP omega subunit</shortName>
        <ecNumber evidence="2 10">2.7.7.6</ecNumber>
    </recommendedName>
    <alternativeName>
        <fullName evidence="10">RNA polymerase omega subunit</fullName>
    </alternativeName>
    <alternativeName>
        <fullName evidence="8 10">Transcriptase subunit omega</fullName>
    </alternativeName>
</protein>
<organism evidence="11 12">
    <name type="scientific">Cetobacterium ceti</name>
    <dbReference type="NCBI Taxonomy" id="180163"/>
    <lineage>
        <taxon>Bacteria</taxon>
        <taxon>Fusobacteriati</taxon>
        <taxon>Fusobacteriota</taxon>
        <taxon>Fusobacteriia</taxon>
        <taxon>Fusobacteriales</taxon>
        <taxon>Fusobacteriaceae</taxon>
        <taxon>Cetobacterium</taxon>
    </lineage>
</organism>
<comment type="function">
    <text evidence="10">Promotes RNA polymerase assembly. Latches the N- and C-terminal regions of the beta' subunit thereby facilitating its interaction with the beta and alpha subunits.</text>
</comment>
<evidence type="ECO:0000313" key="12">
    <source>
        <dbReference type="Proteomes" id="UP000191153"/>
    </source>
</evidence>
<comment type="similarity">
    <text evidence="1 10">Belongs to the RNA polymerase subunit omega family.</text>
</comment>
<dbReference type="InterPro" id="IPR006110">
    <property type="entry name" value="Pol_omega/Rpo6/RPB6"/>
</dbReference>
<dbReference type="SUPFAM" id="SSF63562">
    <property type="entry name" value="RPB6/omega subunit-like"/>
    <property type="match status" value="1"/>
</dbReference>
<evidence type="ECO:0000256" key="2">
    <source>
        <dbReference type="ARBA" id="ARBA00012418"/>
    </source>
</evidence>
<dbReference type="OrthoDB" id="90552at2"/>
<evidence type="ECO:0000256" key="4">
    <source>
        <dbReference type="ARBA" id="ARBA00022478"/>
    </source>
</evidence>
<evidence type="ECO:0000256" key="6">
    <source>
        <dbReference type="ARBA" id="ARBA00022695"/>
    </source>
</evidence>
<evidence type="ECO:0000256" key="7">
    <source>
        <dbReference type="ARBA" id="ARBA00023163"/>
    </source>
</evidence>
<dbReference type="GO" id="GO:0003677">
    <property type="term" value="F:DNA binding"/>
    <property type="evidence" value="ECO:0007669"/>
    <property type="project" value="UniProtKB-UniRule"/>
</dbReference>
<keyword evidence="4 10" id="KW-0240">DNA-directed RNA polymerase</keyword>
<dbReference type="NCBIfam" id="TIGR00690">
    <property type="entry name" value="rpoZ"/>
    <property type="match status" value="1"/>
</dbReference>
<dbReference type="AlphaFoldDB" id="A0A1T4QA48"/>
<dbReference type="GO" id="GO:0003899">
    <property type="term" value="F:DNA-directed RNA polymerase activity"/>
    <property type="evidence" value="ECO:0007669"/>
    <property type="project" value="UniProtKB-UniRule"/>
</dbReference>
<comment type="subunit">
    <text evidence="10">The RNAP catalytic core consists of 2 alpha, 1 beta, 1 beta' and 1 omega subunit. When a sigma factor is associated with the core the holoenzyme is formed, which can initiate transcription.</text>
</comment>
<evidence type="ECO:0000256" key="1">
    <source>
        <dbReference type="ARBA" id="ARBA00006711"/>
    </source>
</evidence>
<dbReference type="InterPro" id="IPR036161">
    <property type="entry name" value="RPB6/omega-like_sf"/>
</dbReference>
<comment type="catalytic activity">
    <reaction evidence="9 10">
        <text>RNA(n) + a ribonucleoside 5'-triphosphate = RNA(n+1) + diphosphate</text>
        <dbReference type="Rhea" id="RHEA:21248"/>
        <dbReference type="Rhea" id="RHEA-COMP:14527"/>
        <dbReference type="Rhea" id="RHEA-COMP:17342"/>
        <dbReference type="ChEBI" id="CHEBI:33019"/>
        <dbReference type="ChEBI" id="CHEBI:61557"/>
        <dbReference type="ChEBI" id="CHEBI:140395"/>
        <dbReference type="EC" id="2.7.7.6"/>
    </reaction>
</comment>
<name>A0A1T4QA48_9FUSO</name>
<dbReference type="InterPro" id="IPR003716">
    <property type="entry name" value="DNA-dir_RNA_pol_omega"/>
</dbReference>
<dbReference type="RefSeq" id="WP_078694686.1">
    <property type="nucleotide sequence ID" value="NZ_FUWX01000020.1"/>
</dbReference>
<dbReference type="EMBL" id="FUWX01000020">
    <property type="protein sequence ID" value="SKA00517.1"/>
    <property type="molecule type" value="Genomic_DNA"/>
</dbReference>
<accession>A0A1T4QA48</accession>
<evidence type="ECO:0000256" key="10">
    <source>
        <dbReference type="HAMAP-Rule" id="MF_00366"/>
    </source>
</evidence>
<evidence type="ECO:0000256" key="3">
    <source>
        <dbReference type="ARBA" id="ARBA00013725"/>
    </source>
</evidence>
<evidence type="ECO:0000313" key="11">
    <source>
        <dbReference type="EMBL" id="SKA00517.1"/>
    </source>
</evidence>
<evidence type="ECO:0000256" key="8">
    <source>
        <dbReference type="ARBA" id="ARBA00029924"/>
    </source>
</evidence>
<dbReference type="Proteomes" id="UP000191153">
    <property type="component" value="Unassembled WGS sequence"/>
</dbReference>